<keyword evidence="10 14" id="KW-0326">Glycosidase</keyword>
<dbReference type="STRING" id="857967.G0R2M3"/>
<comment type="similarity">
    <text evidence="2">Belongs to the glycosyl hydrolase 63 family.</text>
</comment>
<dbReference type="EMBL" id="GL984270">
    <property type="protein sequence ID" value="EGR28287.1"/>
    <property type="molecule type" value="Genomic_DNA"/>
</dbReference>
<dbReference type="PANTHER" id="PTHR10412">
    <property type="entry name" value="MANNOSYL-OLIGOSACCHARIDE GLUCOSIDASE"/>
    <property type="match status" value="1"/>
</dbReference>
<dbReference type="SUPFAM" id="SSF48208">
    <property type="entry name" value="Six-hairpin glycosidases"/>
    <property type="match status" value="2"/>
</dbReference>
<dbReference type="eggNOG" id="KOG2161">
    <property type="taxonomic scope" value="Eukaryota"/>
</dbReference>
<dbReference type="InterPro" id="IPR012341">
    <property type="entry name" value="6hp_glycosidase-like_sf"/>
</dbReference>
<keyword evidence="6" id="KW-0735">Signal-anchor</keyword>
<sequence length="558" mass="66716">MLKKTQISISYVIMGTLFLFLRFKTKKHVFLNSTFIKTSAEQNLQEWIFINKIKKTGQKQSVIFSIGKEFYNQNEQNEKIDFFEIQKSIFDVKIVKKYSQKGRVFQEGIFYFYVLQNNGEKIVNLDQNDVFSFQSICEKNSSFYNYKSWDISNNIKNIPQNKHKLILENNICQEGQKNYLLFLQFTFQPQENYEINIKYSSNIKEFLKEEFLEEKKKNYNIEEILIQRYNENIQKKLKSQQNLQKCTVSAVSNLFGGLSFKYGQLKLLQINHNQIPKPIFSFTPSRQRFSWSFLWDDGFHNAIASKFEENISKEIIKSWLDTMTEDGWICREQTRGEEAEKLCNCPEFLWKDNRDGNPPSLILTIDFFIREHMDIIKELQNEGYVEKIEKWFQWYMRTQMINDIDIFEKKMKVSFSNGGTKMEVQNNLLIVVWMIIPETINIYLNISLQDILMLKVGCIILHISHFGYPNILPLALGLINQDTLELETIVQHIQNENVLWTKYGLRSLAKNDYFFEKGQNYWTGPIWIHINYLVLKEWIWDTFLSFYWLDIYYSFNKQ</sequence>
<evidence type="ECO:0000256" key="7">
    <source>
        <dbReference type="ARBA" id="ARBA00022989"/>
    </source>
</evidence>
<evidence type="ECO:0000256" key="5">
    <source>
        <dbReference type="ARBA" id="ARBA00022824"/>
    </source>
</evidence>
<evidence type="ECO:0000313" key="14">
    <source>
        <dbReference type="EMBL" id="EGR28287.1"/>
    </source>
</evidence>
<evidence type="ECO:0000313" key="15">
    <source>
        <dbReference type="Proteomes" id="UP000008983"/>
    </source>
</evidence>
<dbReference type="InParanoid" id="G0R2M3"/>
<keyword evidence="15" id="KW-1185">Reference proteome</keyword>
<evidence type="ECO:0000256" key="10">
    <source>
        <dbReference type="ARBA" id="ARBA00023295"/>
    </source>
</evidence>
<evidence type="ECO:0000256" key="2">
    <source>
        <dbReference type="ARBA" id="ARBA00010833"/>
    </source>
</evidence>
<dbReference type="InterPro" id="IPR031335">
    <property type="entry name" value="Glyco_hydro_63_C"/>
</dbReference>
<keyword evidence="9" id="KW-0325">Glycoprotein</keyword>
<dbReference type="AlphaFoldDB" id="G0R2M3"/>
<evidence type="ECO:0000256" key="1">
    <source>
        <dbReference type="ARBA" id="ARBA00004648"/>
    </source>
</evidence>
<dbReference type="Proteomes" id="UP000008983">
    <property type="component" value="Unassembled WGS sequence"/>
</dbReference>
<evidence type="ECO:0000256" key="12">
    <source>
        <dbReference type="SAM" id="Phobius"/>
    </source>
</evidence>
<evidence type="ECO:0000256" key="8">
    <source>
        <dbReference type="ARBA" id="ARBA00023136"/>
    </source>
</evidence>
<keyword evidence="4 14" id="KW-0378">Hydrolase</keyword>
<evidence type="ECO:0000259" key="13">
    <source>
        <dbReference type="Pfam" id="PF03200"/>
    </source>
</evidence>
<keyword evidence="7 12" id="KW-1133">Transmembrane helix</keyword>
<dbReference type="RefSeq" id="XP_004027632.1">
    <property type="nucleotide sequence ID" value="XM_004027583.1"/>
</dbReference>
<evidence type="ECO:0000256" key="3">
    <source>
        <dbReference type="ARBA" id="ARBA00022692"/>
    </source>
</evidence>
<dbReference type="GO" id="GO:0006487">
    <property type="term" value="P:protein N-linked glycosylation"/>
    <property type="evidence" value="ECO:0007669"/>
    <property type="project" value="TreeGrafter"/>
</dbReference>
<feature type="domain" description="Glycosyl hydrolase family 63 C-terminal" evidence="13">
    <location>
        <begin position="223"/>
        <end position="400"/>
    </location>
</feature>
<keyword evidence="5" id="KW-0256">Endoplasmic reticulum</keyword>
<dbReference type="GO" id="GO:0004573">
    <property type="term" value="F:Glc3Man9GlcNAc2 oligosaccharide glucosidase activity"/>
    <property type="evidence" value="ECO:0007669"/>
    <property type="project" value="UniProtKB-EC"/>
</dbReference>
<dbReference type="GO" id="GO:0009311">
    <property type="term" value="P:oligosaccharide metabolic process"/>
    <property type="evidence" value="ECO:0007669"/>
    <property type="project" value="InterPro"/>
</dbReference>
<dbReference type="InterPro" id="IPR004888">
    <property type="entry name" value="Glycoside_hydrolase_63"/>
</dbReference>
<comment type="subcellular location">
    <subcellularLocation>
        <location evidence="1">Endoplasmic reticulum membrane</location>
        <topology evidence="1">Single-pass type II membrane protein</topology>
    </subcellularLocation>
</comment>
<dbReference type="PANTHER" id="PTHR10412:SF11">
    <property type="entry name" value="MANNOSYL-OLIGOSACCHARIDE GLUCOSIDASE"/>
    <property type="match status" value="1"/>
</dbReference>
<protein>
    <recommendedName>
        <fullName evidence="11">mannosyl-oligosaccharide glucosidase</fullName>
        <ecNumber evidence="11">3.2.1.106</ecNumber>
    </recommendedName>
</protein>
<feature type="domain" description="Glycosyl hydrolase family 63 C-terminal" evidence="13">
    <location>
        <begin position="462"/>
        <end position="536"/>
    </location>
</feature>
<dbReference type="GO" id="GO:0005789">
    <property type="term" value="C:endoplasmic reticulum membrane"/>
    <property type="evidence" value="ECO:0007669"/>
    <property type="project" value="UniProtKB-SubCell"/>
</dbReference>
<evidence type="ECO:0000256" key="11">
    <source>
        <dbReference type="ARBA" id="ARBA00038888"/>
    </source>
</evidence>
<evidence type="ECO:0000256" key="9">
    <source>
        <dbReference type="ARBA" id="ARBA00023180"/>
    </source>
</evidence>
<dbReference type="InterPro" id="IPR008928">
    <property type="entry name" value="6-hairpin_glycosidase_sf"/>
</dbReference>
<gene>
    <name evidence="14" type="ORF">IMG5_179440</name>
</gene>
<dbReference type="OMA" id="GMDDWPR"/>
<dbReference type="Gene3D" id="1.50.10.10">
    <property type="match status" value="2"/>
</dbReference>
<organism evidence="14 15">
    <name type="scientific">Ichthyophthirius multifiliis</name>
    <name type="common">White spot disease agent</name>
    <name type="synonym">Ich</name>
    <dbReference type="NCBI Taxonomy" id="5932"/>
    <lineage>
        <taxon>Eukaryota</taxon>
        <taxon>Sar</taxon>
        <taxon>Alveolata</taxon>
        <taxon>Ciliophora</taxon>
        <taxon>Intramacronucleata</taxon>
        <taxon>Oligohymenophorea</taxon>
        <taxon>Hymenostomatida</taxon>
        <taxon>Ophryoglenina</taxon>
        <taxon>Ichthyophthirius</taxon>
    </lineage>
</organism>
<dbReference type="GeneID" id="14904363"/>
<dbReference type="OrthoDB" id="410058at2759"/>
<feature type="transmembrane region" description="Helical" evidence="12">
    <location>
        <begin position="6"/>
        <end position="23"/>
    </location>
</feature>
<accession>G0R2M3</accession>
<evidence type="ECO:0000256" key="6">
    <source>
        <dbReference type="ARBA" id="ARBA00022968"/>
    </source>
</evidence>
<dbReference type="Pfam" id="PF03200">
    <property type="entry name" value="Glyco_hydro_63"/>
    <property type="match status" value="2"/>
</dbReference>
<dbReference type="EC" id="3.2.1.106" evidence="11"/>
<keyword evidence="8 12" id="KW-0472">Membrane</keyword>
<name>G0R2M3_ICHMU</name>
<reference evidence="14 15" key="1">
    <citation type="submission" date="2011-07" db="EMBL/GenBank/DDBJ databases">
        <authorList>
            <person name="Coyne R."/>
            <person name="Brami D."/>
            <person name="Johnson J."/>
            <person name="Hostetler J."/>
            <person name="Hannick L."/>
            <person name="Clark T."/>
            <person name="Cassidy-Hanley D."/>
            <person name="Inman J."/>
        </authorList>
    </citation>
    <scope>NUCLEOTIDE SEQUENCE [LARGE SCALE GENOMIC DNA]</scope>
    <source>
        <strain evidence="14 15">G5</strain>
    </source>
</reference>
<proteinExistence type="inferred from homology"/>
<evidence type="ECO:0000256" key="4">
    <source>
        <dbReference type="ARBA" id="ARBA00022801"/>
    </source>
</evidence>
<keyword evidence="3 12" id="KW-0812">Transmembrane</keyword>